<gene>
    <name evidence="1" type="ORF">V1525DRAFT_354022</name>
</gene>
<keyword evidence="2" id="KW-1185">Reference proteome</keyword>
<protein>
    <submittedName>
        <fullName evidence="1">Armadillo-type protein</fullName>
    </submittedName>
</protein>
<name>A0ACC3T9N6_LIPKO</name>
<dbReference type="Proteomes" id="UP001433508">
    <property type="component" value="Unassembled WGS sequence"/>
</dbReference>
<sequence>MLAPDNDFDDCPDLAISAPSLLRRFSSQLNEALALSSSQPDVTSLVCQIEPFQDSPQLIDPMLEDTVVAICRAFLTSRKPWHCRVLYVLVKIRGAKTVSRFFPNDVALLERILCEIEQSDNEQWESRYILLIWLSVLVLTPFKLSSIDNDVASRAYTLTVKYLSSPGREREAAAIALARFLVRADTQVDYLPEYVEWSKTVSSSDIFAILGTLATIAGLFTLCSPADLEPYLPHIPVVLAAVKRSQHTRTNAVLRKLLCKATCRLALCSLALSSNEVPESVENCLGELITTELADKDTLVRYSASKAVSRVAQSLATIDHENVFVPEIIDTLFASCFPKNTTADGKIADRWHGGLLALAELLRRHVLPLPRYSTKLFEVTRGGLQFEIRMTTHAIGANVRDAACYVAWSLFRHYPGLCNESSTTTQLVQGILSELTLVACFDREVNNRRAAAAAVQECIGRHPEVVRNLETGIALVQCLDYFAIGSRAHAFLEISREVSMLGVARGMIEFLIERVICSWDVDIRRLAGKALALILSDKDVIGEYALKLLDIVEKIPDGRSFDERHGYVYALGEILDILPKNDPAIHALLPRLKNVFDSMTFPAHHAFVLYDAALHVIGPAASLFCNRSLDIPQSYMAILNDALSRTGEDPSTAALRASACSAAERLPNGIINPYDWIDFGKMGRPGFILALGSLRPPVDESVILSICELASKSQKEYDISIRIAAVRALDARLSSDGHMLSASPLYNSKILVALANSLQDYTTLPSRGDIGSHLRLASIKAIAGHASKLFAHSGYSDPTTILTNLVRISLEKMDKLRLESLKSLRLIVPLIPIADTSEIRQIIAEPEDKNEDILTNGHVRYFEHMIHLCGSKSFLSRPAILGLAACVGGGTGESVVRAARDAVLNFLTSTEEAEKGRQFVRSAVELFVENAEPVPISAHPTPPKRDYEIAELIGLLFEMNLLAAEQSSVYIQTYNKATRLFTLAMKTNNPHRIGITVGLFSGIFSAANASAKVKEAAARKLVSMLVGNMKQARQAASDALFLLASEKGAENVEEMLGEIDWTTCDDKEALKNAEKRICELFLGVK</sequence>
<evidence type="ECO:0000313" key="1">
    <source>
        <dbReference type="EMBL" id="KAK9240321.1"/>
    </source>
</evidence>
<organism evidence="1 2">
    <name type="scientific">Lipomyces kononenkoae</name>
    <name type="common">Yeast</name>
    <dbReference type="NCBI Taxonomy" id="34357"/>
    <lineage>
        <taxon>Eukaryota</taxon>
        <taxon>Fungi</taxon>
        <taxon>Dikarya</taxon>
        <taxon>Ascomycota</taxon>
        <taxon>Saccharomycotina</taxon>
        <taxon>Lipomycetes</taxon>
        <taxon>Lipomycetales</taxon>
        <taxon>Lipomycetaceae</taxon>
        <taxon>Lipomyces</taxon>
    </lineage>
</organism>
<accession>A0ACC3T9N6</accession>
<proteinExistence type="predicted"/>
<evidence type="ECO:0000313" key="2">
    <source>
        <dbReference type="Proteomes" id="UP001433508"/>
    </source>
</evidence>
<dbReference type="EMBL" id="MU971340">
    <property type="protein sequence ID" value="KAK9240321.1"/>
    <property type="molecule type" value="Genomic_DNA"/>
</dbReference>
<reference evidence="2" key="1">
    <citation type="journal article" date="2024" name="Front. Bioeng. Biotechnol.">
        <title>Genome-scale model development and genomic sequencing of the oleaginous clade Lipomyces.</title>
        <authorList>
            <person name="Czajka J.J."/>
            <person name="Han Y."/>
            <person name="Kim J."/>
            <person name="Mondo S.J."/>
            <person name="Hofstad B.A."/>
            <person name="Robles A."/>
            <person name="Haridas S."/>
            <person name="Riley R."/>
            <person name="LaButti K."/>
            <person name="Pangilinan J."/>
            <person name="Andreopoulos W."/>
            <person name="Lipzen A."/>
            <person name="Yan J."/>
            <person name="Wang M."/>
            <person name="Ng V."/>
            <person name="Grigoriev I.V."/>
            <person name="Spatafora J.W."/>
            <person name="Magnuson J.K."/>
            <person name="Baker S.E."/>
            <person name="Pomraning K.R."/>
        </authorList>
    </citation>
    <scope>NUCLEOTIDE SEQUENCE [LARGE SCALE GENOMIC DNA]</scope>
    <source>
        <strain evidence="2">CBS 7786</strain>
    </source>
</reference>
<comment type="caution">
    <text evidence="1">The sequence shown here is derived from an EMBL/GenBank/DDBJ whole genome shotgun (WGS) entry which is preliminary data.</text>
</comment>